<dbReference type="Pfam" id="PF13180">
    <property type="entry name" value="PDZ_2"/>
    <property type="match status" value="1"/>
</dbReference>
<feature type="active site" evidence="1">
    <location>
        <position position="297"/>
    </location>
</feature>
<comment type="caution">
    <text evidence="3">The sequence shown here is derived from an EMBL/GenBank/DDBJ whole genome shotgun (WGS) entry which is preliminary data.</text>
</comment>
<dbReference type="Gene3D" id="3.30.230.10">
    <property type="match status" value="1"/>
</dbReference>
<organism evidence="3 4">
    <name type="scientific">Janibacter melonis</name>
    <dbReference type="NCBI Taxonomy" id="262209"/>
    <lineage>
        <taxon>Bacteria</taxon>
        <taxon>Bacillati</taxon>
        <taxon>Actinomycetota</taxon>
        <taxon>Actinomycetes</taxon>
        <taxon>Micrococcales</taxon>
        <taxon>Intrasporangiaceae</taxon>
        <taxon>Janibacter</taxon>
    </lineage>
</organism>
<accession>A0A176QA40</accession>
<sequence>MVDTRRVDDLAWRVMRWSMVLLCVSLVLATIRVPYAIEAPGPVSDTLASRGEGSSAQRVVDVEGHRTYPTSGHLYFTTVTVQGGPEDHITLWEWLLGKIDRDAKVVPEQTVFGTGRSEEEIQQLNAAEMQGSQKSAIAVALRSTGEDVPQDNVVASIAGDLPADGRLELKDEVTAVDGVATEHVSDVVAAISDREPGEDVRLTVRRKGAEREITLRTADLGGGRAGVGVGLEPLFDYPYEVRIDAGEVGGPSAGTMFALAVRDLVTPGEMTGGRSVAGTGTIDDSGQVGPIGGIRQKMIGARDAGAQYFLAPTDNCDEVAGHVPDGLTVLEVDDFDAAVDAVEGAAKGEVGDLPSCGTR</sequence>
<keyword evidence="1" id="KW-0378">Hydrolase</keyword>
<dbReference type="AlphaFoldDB" id="A0A176QA40"/>
<evidence type="ECO:0000259" key="2">
    <source>
        <dbReference type="PROSITE" id="PS51786"/>
    </source>
</evidence>
<dbReference type="GO" id="GO:0005524">
    <property type="term" value="F:ATP binding"/>
    <property type="evidence" value="ECO:0007669"/>
    <property type="project" value="InterPro"/>
</dbReference>
<dbReference type="GO" id="GO:0030163">
    <property type="term" value="P:protein catabolic process"/>
    <property type="evidence" value="ECO:0007669"/>
    <property type="project" value="InterPro"/>
</dbReference>
<comment type="catalytic activity">
    <reaction evidence="1">
        <text>Hydrolysis of proteins in presence of ATP.</text>
        <dbReference type="EC" id="3.4.21.53"/>
    </reaction>
</comment>
<dbReference type="Gene3D" id="2.30.42.10">
    <property type="match status" value="1"/>
</dbReference>
<dbReference type="GO" id="GO:0004176">
    <property type="term" value="F:ATP-dependent peptidase activity"/>
    <property type="evidence" value="ECO:0007669"/>
    <property type="project" value="UniProtKB-UniRule"/>
</dbReference>
<dbReference type="EMBL" id="LQZG01000004">
    <property type="protein sequence ID" value="OAB86541.1"/>
    <property type="molecule type" value="Genomic_DNA"/>
</dbReference>
<dbReference type="GO" id="GO:0006508">
    <property type="term" value="P:proteolysis"/>
    <property type="evidence" value="ECO:0007669"/>
    <property type="project" value="UniProtKB-KW"/>
</dbReference>
<name>A0A176QA40_9MICO</name>
<keyword evidence="1" id="KW-0720">Serine protease</keyword>
<dbReference type="STRING" id="262209.AWH69_14595"/>
<dbReference type="InterPro" id="IPR014721">
    <property type="entry name" value="Ribsml_uS5_D2-typ_fold_subgr"/>
</dbReference>
<dbReference type="InterPro" id="IPR027065">
    <property type="entry name" value="Lon_Prtase"/>
</dbReference>
<dbReference type="Pfam" id="PF05362">
    <property type="entry name" value="Lon_C"/>
    <property type="match status" value="1"/>
</dbReference>
<reference evidence="3 4" key="1">
    <citation type="submission" date="2016-01" db="EMBL/GenBank/DDBJ databases">
        <title>Janibacter melonis strain CD11_4 genome sequencing and assembly.</title>
        <authorList>
            <person name="Nair G.R."/>
            <person name="Kaur G."/>
            <person name="Chander A.M."/>
            <person name="Mayilraj S."/>
        </authorList>
    </citation>
    <scope>NUCLEOTIDE SEQUENCE [LARGE SCALE GENOMIC DNA]</scope>
    <source>
        <strain evidence="3 4">CD11-4</strain>
    </source>
</reference>
<dbReference type="InterPro" id="IPR036034">
    <property type="entry name" value="PDZ_sf"/>
</dbReference>
<keyword evidence="4" id="KW-1185">Reference proteome</keyword>
<dbReference type="InterPro" id="IPR020568">
    <property type="entry name" value="Ribosomal_Su5_D2-typ_SF"/>
</dbReference>
<evidence type="ECO:0000313" key="4">
    <source>
        <dbReference type="Proteomes" id="UP000076976"/>
    </source>
</evidence>
<keyword evidence="1" id="KW-0645">Protease</keyword>
<protein>
    <recommendedName>
        <fullName evidence="1">endopeptidase La</fullName>
        <ecNumber evidence="1">3.4.21.53</ecNumber>
    </recommendedName>
</protein>
<evidence type="ECO:0000256" key="1">
    <source>
        <dbReference type="PROSITE-ProRule" id="PRU01122"/>
    </source>
</evidence>
<dbReference type="InterPro" id="IPR001478">
    <property type="entry name" value="PDZ"/>
</dbReference>
<feature type="domain" description="Lon proteolytic" evidence="2">
    <location>
        <begin position="244"/>
        <end position="345"/>
    </location>
</feature>
<dbReference type="GO" id="GO:0004252">
    <property type="term" value="F:serine-type endopeptidase activity"/>
    <property type="evidence" value="ECO:0007669"/>
    <property type="project" value="UniProtKB-UniRule"/>
</dbReference>
<feature type="active site" evidence="1">
    <location>
        <position position="252"/>
    </location>
</feature>
<dbReference type="Proteomes" id="UP000076976">
    <property type="component" value="Unassembled WGS sequence"/>
</dbReference>
<proteinExistence type="inferred from homology"/>
<dbReference type="EC" id="3.4.21.53" evidence="1"/>
<gene>
    <name evidence="3" type="ORF">AWH69_14595</name>
</gene>
<evidence type="ECO:0000313" key="3">
    <source>
        <dbReference type="EMBL" id="OAB86541.1"/>
    </source>
</evidence>
<dbReference type="PANTHER" id="PTHR10046">
    <property type="entry name" value="ATP DEPENDENT LON PROTEASE FAMILY MEMBER"/>
    <property type="match status" value="1"/>
</dbReference>
<dbReference type="SUPFAM" id="SSF54211">
    <property type="entry name" value="Ribosomal protein S5 domain 2-like"/>
    <property type="match status" value="1"/>
</dbReference>
<dbReference type="PROSITE" id="PS51786">
    <property type="entry name" value="LON_PROTEOLYTIC"/>
    <property type="match status" value="1"/>
</dbReference>
<dbReference type="SUPFAM" id="SSF50156">
    <property type="entry name" value="PDZ domain-like"/>
    <property type="match status" value="1"/>
</dbReference>
<comment type="similarity">
    <text evidence="1">Belongs to the peptidase S16 family.</text>
</comment>
<dbReference type="InterPro" id="IPR008269">
    <property type="entry name" value="Lon_proteolytic"/>
</dbReference>